<dbReference type="Pfam" id="PF01713">
    <property type="entry name" value="Smr"/>
    <property type="match status" value="1"/>
</dbReference>
<dbReference type="SUPFAM" id="SSF160443">
    <property type="entry name" value="SMR domain-like"/>
    <property type="match status" value="1"/>
</dbReference>
<dbReference type="Proteomes" id="UP000027265">
    <property type="component" value="Unassembled WGS sequence"/>
</dbReference>
<dbReference type="PANTHER" id="PTHR47417:SF1">
    <property type="entry name" value="SMR DOMAIN-CONTAINING PROTEIN YPL199C"/>
    <property type="match status" value="1"/>
</dbReference>
<evidence type="ECO:0000313" key="4">
    <source>
        <dbReference type="EMBL" id="KDQ55885.1"/>
    </source>
</evidence>
<dbReference type="InterPro" id="IPR036063">
    <property type="entry name" value="Smr_dom_sf"/>
</dbReference>
<evidence type="ECO:0000256" key="2">
    <source>
        <dbReference type="SAM" id="MobiDB-lite"/>
    </source>
</evidence>
<feature type="compositionally biased region" description="Pro residues" evidence="2">
    <location>
        <begin position="596"/>
        <end position="615"/>
    </location>
</feature>
<dbReference type="PROSITE" id="PS50828">
    <property type="entry name" value="SMR"/>
    <property type="match status" value="1"/>
</dbReference>
<feature type="region of interest" description="Disordered" evidence="2">
    <location>
        <begin position="166"/>
        <end position="222"/>
    </location>
</feature>
<name>A0A067PQ04_9AGAM</name>
<feature type="compositionally biased region" description="Low complexity" evidence="2">
    <location>
        <begin position="624"/>
        <end position="645"/>
    </location>
</feature>
<evidence type="ECO:0000259" key="3">
    <source>
        <dbReference type="PROSITE" id="PS50828"/>
    </source>
</evidence>
<feature type="region of interest" description="Disordered" evidence="2">
    <location>
        <begin position="483"/>
        <end position="649"/>
    </location>
</feature>
<dbReference type="InParanoid" id="A0A067PQ04"/>
<dbReference type="OrthoDB" id="3231855at2759"/>
<keyword evidence="1" id="KW-0175">Coiled coil</keyword>
<gene>
    <name evidence="4" type="ORF">JAAARDRAFT_332294</name>
</gene>
<feature type="compositionally biased region" description="Polar residues" evidence="2">
    <location>
        <begin position="181"/>
        <end position="200"/>
    </location>
</feature>
<dbReference type="AlphaFoldDB" id="A0A067PQ04"/>
<protein>
    <recommendedName>
        <fullName evidence="3">Smr domain-containing protein</fullName>
    </recommendedName>
</protein>
<feature type="compositionally biased region" description="Polar residues" evidence="2">
    <location>
        <begin position="207"/>
        <end position="217"/>
    </location>
</feature>
<feature type="coiled-coil region" evidence="1">
    <location>
        <begin position="655"/>
        <end position="682"/>
    </location>
</feature>
<dbReference type="EMBL" id="KL197724">
    <property type="protein sequence ID" value="KDQ55885.1"/>
    <property type="molecule type" value="Genomic_DNA"/>
</dbReference>
<reference evidence="5" key="1">
    <citation type="journal article" date="2014" name="Proc. Natl. Acad. Sci. U.S.A.">
        <title>Extensive sampling of basidiomycete genomes demonstrates inadequacy of the white-rot/brown-rot paradigm for wood decay fungi.</title>
        <authorList>
            <person name="Riley R."/>
            <person name="Salamov A.A."/>
            <person name="Brown D.W."/>
            <person name="Nagy L.G."/>
            <person name="Floudas D."/>
            <person name="Held B.W."/>
            <person name="Levasseur A."/>
            <person name="Lombard V."/>
            <person name="Morin E."/>
            <person name="Otillar R."/>
            <person name="Lindquist E.A."/>
            <person name="Sun H."/>
            <person name="LaButti K.M."/>
            <person name="Schmutz J."/>
            <person name="Jabbour D."/>
            <person name="Luo H."/>
            <person name="Baker S.E."/>
            <person name="Pisabarro A.G."/>
            <person name="Walton J.D."/>
            <person name="Blanchette R.A."/>
            <person name="Henrissat B."/>
            <person name="Martin F."/>
            <person name="Cullen D."/>
            <person name="Hibbett D.S."/>
            <person name="Grigoriev I.V."/>
        </authorList>
    </citation>
    <scope>NUCLEOTIDE SEQUENCE [LARGE SCALE GENOMIC DNA]</scope>
    <source>
        <strain evidence="5">MUCL 33604</strain>
    </source>
</reference>
<sequence length="804" mass="89551">MESLFAIGLGLGLRALIDLATHHNARLGGTLVGIWEGIVLHHFTNKMPLSCDPYIAMGTRMFVDLVITESWQKLGVTLLWTGMGFLLSDLWPAIWYDLGLRSGYRQWRRLRRQILGRMSLRGLDLSFAVRKPRLPSRVRFYTVSTTASDITPETRTLSTPQIIVTPVTPPRRTSHPVPGSFTDTASDGSSIVNVTIQQRTEPPEPVRNSTPTSASRNETMEPETPALRIMTASMMTPPDYQDDDDDDLYLNDEEFGEEHDRDLTPTPRTVFLPQSEPVASPVSIYDYPPQPIDEHPPPNLPWNPAENTRPLHPTHERPPLAMPWRFLNESDPTASSAPHFEPPPNMPWNFLPPSDVPLPISPPHTESRSSTIIPPIEIPPVAITPTSAPRFNRPRVVPPPIVPPPISWDMDSLPRLTPGIIPSISDIPEIEAEEQQLQNQPPITPIYEHEPEPDYEYVYGEVPDMGDMQDISAPDEGERRISTVAVRRPSDVGRTDALPSPPEEGADDGGMGTYVHVQAPSSKGLDLGDLDEERETTRTPPPSFEEATKNLNVPSAHQLSRTPSSDRHRPLPPLPSQENLHPPSIQQTLNTSRSPSPNPSFHQPPSPTVHEPPSPAYERPSTPPRLQTQPQSPSSPQTPHSIISPGTRDSIIQRADLLRSQADAADRERSRLEAERTEALKEHRPLRALSLKLDAQKERERSMKLHERAARRYFHAHNLSSAPRTIDVHRLKVPEAIRVTEKAIRDQLLNDGVELRVIVGKGLHSAGKIPALKLALIRELQSQKIPVKVDQFNAGVLVISLPSS</sequence>
<dbReference type="SMART" id="SM00463">
    <property type="entry name" value="SMR"/>
    <property type="match status" value="1"/>
</dbReference>
<dbReference type="STRING" id="933084.A0A067PQ04"/>
<feature type="domain" description="Smr" evidence="3">
    <location>
        <begin position="726"/>
        <end position="802"/>
    </location>
</feature>
<evidence type="ECO:0000313" key="5">
    <source>
        <dbReference type="Proteomes" id="UP000027265"/>
    </source>
</evidence>
<feature type="compositionally biased region" description="Polar residues" evidence="2">
    <location>
        <begin position="576"/>
        <end position="595"/>
    </location>
</feature>
<dbReference type="Gene3D" id="3.30.1370.110">
    <property type="match status" value="1"/>
</dbReference>
<feature type="compositionally biased region" description="Polar residues" evidence="2">
    <location>
        <begin position="549"/>
        <end position="563"/>
    </location>
</feature>
<dbReference type="HOGENOM" id="CLU_350231_0_0_1"/>
<dbReference type="PANTHER" id="PTHR47417">
    <property type="entry name" value="SMR DOMAIN-CONTAINING PROTEIN YPL199C"/>
    <property type="match status" value="1"/>
</dbReference>
<organism evidence="4 5">
    <name type="scientific">Jaapia argillacea MUCL 33604</name>
    <dbReference type="NCBI Taxonomy" id="933084"/>
    <lineage>
        <taxon>Eukaryota</taxon>
        <taxon>Fungi</taxon>
        <taxon>Dikarya</taxon>
        <taxon>Basidiomycota</taxon>
        <taxon>Agaricomycotina</taxon>
        <taxon>Agaricomycetes</taxon>
        <taxon>Agaricomycetidae</taxon>
        <taxon>Jaapiales</taxon>
        <taxon>Jaapiaceae</taxon>
        <taxon>Jaapia</taxon>
    </lineage>
</organism>
<evidence type="ECO:0000256" key="1">
    <source>
        <dbReference type="SAM" id="Coils"/>
    </source>
</evidence>
<keyword evidence="5" id="KW-1185">Reference proteome</keyword>
<dbReference type="InterPro" id="IPR002625">
    <property type="entry name" value="Smr_dom"/>
</dbReference>
<dbReference type="InterPro" id="IPR053020">
    <property type="entry name" value="Smr_domain_protein"/>
</dbReference>
<accession>A0A067PQ04</accession>
<proteinExistence type="predicted"/>